<sequence>MELQRIVKIRSGFSLAVRLIDSFTGGAPLGGGTEVALMGTLRKPVRKEGGLFVFTDIAEGDYTLLVTSDIYFGVTVQISSGSSGSIHILPLKPLPQYPFPSGVTLIRACLRDELNRPLAGVQVTASLLSEDCCRARLAEEAADKGKDEIAVGNLSAPIHPGDIFLLQGVNAKGTELCEIASELKTQGRFKLVTPLGSSHKRGAMLLPVFRTRSDERGEVAVAFPSGRVKAFEAELRIEAGKRHDVRKLQLLEGTELNLGTLRL</sequence>
<name>A0A329ML40_9BACL</name>
<organism evidence="1 2">
    <name type="scientific">Paenibacillus contaminans</name>
    <dbReference type="NCBI Taxonomy" id="450362"/>
    <lineage>
        <taxon>Bacteria</taxon>
        <taxon>Bacillati</taxon>
        <taxon>Bacillota</taxon>
        <taxon>Bacilli</taxon>
        <taxon>Bacillales</taxon>
        <taxon>Paenibacillaceae</taxon>
        <taxon>Paenibacillus</taxon>
    </lineage>
</organism>
<evidence type="ECO:0000313" key="1">
    <source>
        <dbReference type="EMBL" id="RAV20504.1"/>
    </source>
</evidence>
<dbReference type="OrthoDB" id="2380855at2"/>
<dbReference type="AlphaFoldDB" id="A0A329ML40"/>
<dbReference type="Proteomes" id="UP000250369">
    <property type="component" value="Unassembled WGS sequence"/>
</dbReference>
<dbReference type="RefSeq" id="WP_113031901.1">
    <property type="nucleotide sequence ID" value="NZ_QMFB01000008.1"/>
</dbReference>
<protein>
    <submittedName>
        <fullName evidence="1">Uncharacterized protein</fullName>
    </submittedName>
</protein>
<dbReference type="EMBL" id="QMFB01000008">
    <property type="protein sequence ID" value="RAV20504.1"/>
    <property type="molecule type" value="Genomic_DNA"/>
</dbReference>
<gene>
    <name evidence="1" type="ORF">DQG23_16225</name>
</gene>
<proteinExistence type="predicted"/>
<evidence type="ECO:0000313" key="2">
    <source>
        <dbReference type="Proteomes" id="UP000250369"/>
    </source>
</evidence>
<comment type="caution">
    <text evidence="1">The sequence shown here is derived from an EMBL/GenBank/DDBJ whole genome shotgun (WGS) entry which is preliminary data.</text>
</comment>
<reference evidence="1 2" key="1">
    <citation type="journal article" date="2009" name="Int. J. Syst. Evol. Microbiol.">
        <title>Paenibacillus contaminans sp. nov., isolated from a contaminated laboratory plate.</title>
        <authorList>
            <person name="Chou J.H."/>
            <person name="Lee J.H."/>
            <person name="Lin M.C."/>
            <person name="Chang P.S."/>
            <person name="Arun A.B."/>
            <person name="Young C.C."/>
            <person name="Chen W.M."/>
        </authorList>
    </citation>
    <scope>NUCLEOTIDE SEQUENCE [LARGE SCALE GENOMIC DNA]</scope>
    <source>
        <strain evidence="1 2">CKOBP-6</strain>
    </source>
</reference>
<keyword evidence="2" id="KW-1185">Reference proteome</keyword>
<accession>A0A329ML40</accession>